<accession>A0A9W7G7U1</accession>
<keyword evidence="3 4" id="KW-0687">Ribonucleoprotein</keyword>
<evidence type="ECO:0000313" key="6">
    <source>
        <dbReference type="Proteomes" id="UP001165065"/>
    </source>
</evidence>
<evidence type="ECO:0000256" key="4">
    <source>
        <dbReference type="RuleBase" id="RU000660"/>
    </source>
</evidence>
<comment type="caution">
    <text evidence="5">The sequence shown here is derived from an EMBL/GenBank/DDBJ whole genome shotgun (WGS) entry which is preliminary data.</text>
</comment>
<comment type="similarity">
    <text evidence="1 4">Belongs to the bacterial ribosomal protein bL17 family.</text>
</comment>
<dbReference type="GO" id="GO:0003735">
    <property type="term" value="F:structural constituent of ribosome"/>
    <property type="evidence" value="ECO:0007669"/>
    <property type="project" value="InterPro"/>
</dbReference>
<evidence type="ECO:0000256" key="2">
    <source>
        <dbReference type="ARBA" id="ARBA00022980"/>
    </source>
</evidence>
<proteinExistence type="inferred from homology"/>
<dbReference type="Gene3D" id="3.90.1030.10">
    <property type="entry name" value="Ribosomal protein L17"/>
    <property type="match status" value="1"/>
</dbReference>
<name>A0A9W7G7U1_9STRA</name>
<gene>
    <name evidence="5" type="ORF">TrCOL_g11471</name>
</gene>
<dbReference type="NCBIfam" id="TIGR00059">
    <property type="entry name" value="L17"/>
    <property type="match status" value="1"/>
</dbReference>
<organism evidence="5 6">
    <name type="scientific">Triparma columacea</name>
    <dbReference type="NCBI Taxonomy" id="722753"/>
    <lineage>
        <taxon>Eukaryota</taxon>
        <taxon>Sar</taxon>
        <taxon>Stramenopiles</taxon>
        <taxon>Ochrophyta</taxon>
        <taxon>Bolidophyceae</taxon>
        <taxon>Parmales</taxon>
        <taxon>Triparmaceae</taxon>
        <taxon>Triparma</taxon>
    </lineage>
</organism>
<dbReference type="HAMAP" id="MF_01368">
    <property type="entry name" value="Ribosomal_bL17"/>
    <property type="match status" value="1"/>
</dbReference>
<dbReference type="PANTHER" id="PTHR14413:SF16">
    <property type="entry name" value="LARGE RIBOSOMAL SUBUNIT PROTEIN BL17M"/>
    <property type="match status" value="1"/>
</dbReference>
<evidence type="ECO:0000313" key="5">
    <source>
        <dbReference type="EMBL" id="GMI36264.1"/>
    </source>
</evidence>
<keyword evidence="2 4" id="KW-0689">Ribosomal protein</keyword>
<dbReference type="AlphaFoldDB" id="A0A9W7G7U1"/>
<dbReference type="InterPro" id="IPR036373">
    <property type="entry name" value="Ribosomal_bL17_sf"/>
</dbReference>
<protein>
    <recommendedName>
        <fullName evidence="7">50S ribosomal protein L17, chloroplastic</fullName>
    </recommendedName>
</protein>
<dbReference type="GO" id="GO:0022625">
    <property type="term" value="C:cytosolic large ribosomal subunit"/>
    <property type="evidence" value="ECO:0007669"/>
    <property type="project" value="TreeGrafter"/>
</dbReference>
<dbReference type="GO" id="GO:0006412">
    <property type="term" value="P:translation"/>
    <property type="evidence" value="ECO:0007669"/>
    <property type="project" value="InterPro"/>
</dbReference>
<sequence>MHSKSLSRLGRKGSHRMAMLNNLLTSLIKHERIVTTTPRAHALRPYFDKHITLAKGNTLHHRNLASRTIPERAMVVKLFGVLGPRYEKREGGYTRVLKLSERRRGDGADMSVIELVDRVGEIRKAKKVGERRKGGIGEAYEQFKKTRGKGKHPGLDWLW</sequence>
<dbReference type="PANTHER" id="PTHR14413">
    <property type="entry name" value="RIBOSOMAL PROTEIN L17"/>
    <property type="match status" value="1"/>
</dbReference>
<dbReference type="SUPFAM" id="SSF64263">
    <property type="entry name" value="Prokaryotic ribosomal protein L17"/>
    <property type="match status" value="1"/>
</dbReference>
<dbReference type="Pfam" id="PF01196">
    <property type="entry name" value="Ribosomal_L17"/>
    <property type="match status" value="1"/>
</dbReference>
<dbReference type="Proteomes" id="UP001165065">
    <property type="component" value="Unassembled WGS sequence"/>
</dbReference>
<dbReference type="OrthoDB" id="275000at2759"/>
<dbReference type="EMBL" id="BRYA01000064">
    <property type="protein sequence ID" value="GMI36264.1"/>
    <property type="molecule type" value="Genomic_DNA"/>
</dbReference>
<keyword evidence="6" id="KW-1185">Reference proteome</keyword>
<evidence type="ECO:0000256" key="3">
    <source>
        <dbReference type="ARBA" id="ARBA00023274"/>
    </source>
</evidence>
<dbReference type="InterPro" id="IPR000456">
    <property type="entry name" value="Ribosomal_bL17"/>
</dbReference>
<evidence type="ECO:0008006" key="7">
    <source>
        <dbReference type="Google" id="ProtNLM"/>
    </source>
</evidence>
<evidence type="ECO:0000256" key="1">
    <source>
        <dbReference type="ARBA" id="ARBA00008777"/>
    </source>
</evidence>
<reference evidence="6" key="1">
    <citation type="journal article" date="2023" name="Commun. Biol.">
        <title>Genome analysis of Parmales, the sister group of diatoms, reveals the evolutionary specialization of diatoms from phago-mixotrophs to photoautotrophs.</title>
        <authorList>
            <person name="Ban H."/>
            <person name="Sato S."/>
            <person name="Yoshikawa S."/>
            <person name="Yamada K."/>
            <person name="Nakamura Y."/>
            <person name="Ichinomiya M."/>
            <person name="Sato N."/>
            <person name="Blanc-Mathieu R."/>
            <person name="Endo H."/>
            <person name="Kuwata A."/>
            <person name="Ogata H."/>
        </authorList>
    </citation>
    <scope>NUCLEOTIDE SEQUENCE [LARGE SCALE GENOMIC DNA]</scope>
</reference>